<dbReference type="RefSeq" id="WP_115824151.1">
    <property type="nucleotide sequence ID" value="NZ_QUAE01000011.1"/>
</dbReference>
<reference evidence="2 3" key="1">
    <citation type="submission" date="2018-08" db="EMBL/GenBank/DDBJ databases">
        <title>Genome sequence of Halobacillus trueperi KCTC 3686.</title>
        <authorList>
            <person name="Cho K.H."/>
            <person name="Kwak M.-J."/>
            <person name="Kim B.-Y."/>
            <person name="Chun J."/>
        </authorList>
    </citation>
    <scope>NUCLEOTIDE SEQUENCE [LARGE SCALE GENOMIC DNA]</scope>
    <source>
        <strain evidence="2 3">KCTC 3686</strain>
    </source>
</reference>
<dbReference type="Proteomes" id="UP000256305">
    <property type="component" value="Unassembled WGS sequence"/>
</dbReference>
<gene>
    <name evidence="2" type="ORF">DYE48_13880</name>
</gene>
<dbReference type="EMBL" id="QUAE01000011">
    <property type="protein sequence ID" value="REJ08480.1"/>
    <property type="molecule type" value="Genomic_DNA"/>
</dbReference>
<feature type="compositionally biased region" description="Basic and acidic residues" evidence="1">
    <location>
        <begin position="46"/>
        <end position="76"/>
    </location>
</feature>
<feature type="region of interest" description="Disordered" evidence="1">
    <location>
        <begin position="23"/>
        <end position="76"/>
    </location>
</feature>
<dbReference type="AlphaFoldDB" id="A0A3E0J6F0"/>
<feature type="compositionally biased region" description="Basic and acidic residues" evidence="1">
    <location>
        <begin position="24"/>
        <end position="37"/>
    </location>
</feature>
<evidence type="ECO:0000313" key="2">
    <source>
        <dbReference type="EMBL" id="REJ08480.1"/>
    </source>
</evidence>
<accession>A0A3E0J6F0</accession>
<evidence type="ECO:0000256" key="1">
    <source>
        <dbReference type="SAM" id="MobiDB-lite"/>
    </source>
</evidence>
<proteinExistence type="predicted"/>
<evidence type="ECO:0000313" key="3">
    <source>
        <dbReference type="Proteomes" id="UP000256305"/>
    </source>
</evidence>
<organism evidence="2 3">
    <name type="scientific">Halobacillus trueperi</name>
    <dbReference type="NCBI Taxonomy" id="156205"/>
    <lineage>
        <taxon>Bacteria</taxon>
        <taxon>Bacillati</taxon>
        <taxon>Bacillota</taxon>
        <taxon>Bacilli</taxon>
        <taxon>Bacillales</taxon>
        <taxon>Bacillaceae</taxon>
        <taxon>Halobacillus</taxon>
    </lineage>
</organism>
<keyword evidence="3" id="KW-1185">Reference proteome</keyword>
<name>A0A3E0J6F0_9BACI</name>
<sequence>MSDKKKVIHVKDLVIKADNVVIEPQRDNRHDRDDRVDPFFGGPRRRREEEARDESSSRNRRRDDESSDRRGGFRWF</sequence>
<comment type="caution">
    <text evidence="2">The sequence shown here is derived from an EMBL/GenBank/DDBJ whole genome shotgun (WGS) entry which is preliminary data.</text>
</comment>
<protein>
    <submittedName>
        <fullName evidence="2">Uncharacterized protein</fullName>
    </submittedName>
</protein>